<keyword evidence="4" id="KW-1185">Reference proteome</keyword>
<keyword evidence="3" id="KW-0862">Zinc</keyword>
<protein>
    <submittedName>
        <fullName evidence="5">Uncharacterized protein</fullName>
    </submittedName>
</protein>
<dbReference type="PANTHER" id="PTHR12857:SF0">
    <property type="entry name" value="CXXC MOTIF CONTAINING ZINC BINDING PROTEIN"/>
    <property type="match status" value="1"/>
</dbReference>
<dbReference type="PANTHER" id="PTHR12857">
    <property type="entry name" value="CXXC MOTIF CONTAINING ZINC BINDING PROTEIN"/>
    <property type="match status" value="1"/>
</dbReference>
<dbReference type="Proteomes" id="UP000887574">
    <property type="component" value="Unplaced"/>
</dbReference>
<evidence type="ECO:0000256" key="1">
    <source>
        <dbReference type="ARBA" id="ARBA00007818"/>
    </source>
</evidence>
<dbReference type="SUPFAM" id="SSF141678">
    <property type="entry name" value="MAL13P1.257-like"/>
    <property type="match status" value="1"/>
</dbReference>
<reference evidence="5" key="1">
    <citation type="submission" date="2022-11" db="UniProtKB">
        <authorList>
            <consortium name="WormBaseParasite"/>
        </authorList>
    </citation>
    <scope>IDENTIFICATION</scope>
</reference>
<keyword evidence="2" id="KW-0479">Metal-binding</keyword>
<comment type="similarity">
    <text evidence="1">Belongs to the UPF0587 family.</text>
</comment>
<evidence type="ECO:0000256" key="3">
    <source>
        <dbReference type="ARBA" id="ARBA00022833"/>
    </source>
</evidence>
<proteinExistence type="inferred from homology"/>
<sequence length="104" mass="11700">MASVTSSLSAVFCSRPNSLKFCLTPTCLFSGQKRGVPDNCEVRLSWPRSSRFRPRVGWCCVGAESGSVFNDIDLNEKEWAEYDEKANQPVEINEMSSRFIVSKK</sequence>
<dbReference type="AlphaFoldDB" id="A0A915EB14"/>
<dbReference type="WBParaSite" id="jg4257">
    <property type="protein sequence ID" value="jg4257"/>
    <property type="gene ID" value="jg4257"/>
</dbReference>
<evidence type="ECO:0000256" key="2">
    <source>
        <dbReference type="ARBA" id="ARBA00022723"/>
    </source>
</evidence>
<dbReference type="GO" id="GO:0008270">
    <property type="term" value="F:zinc ion binding"/>
    <property type="evidence" value="ECO:0007669"/>
    <property type="project" value="TreeGrafter"/>
</dbReference>
<evidence type="ECO:0000313" key="5">
    <source>
        <dbReference type="WBParaSite" id="jg4257"/>
    </source>
</evidence>
<accession>A0A915EB14</accession>
<dbReference type="InterPro" id="IPR008584">
    <property type="entry name" value="CXXC_Zn-binding_euk"/>
</dbReference>
<evidence type="ECO:0000313" key="4">
    <source>
        <dbReference type="Proteomes" id="UP000887574"/>
    </source>
</evidence>
<organism evidence="4 5">
    <name type="scientific">Ditylenchus dipsaci</name>
    <dbReference type="NCBI Taxonomy" id="166011"/>
    <lineage>
        <taxon>Eukaryota</taxon>
        <taxon>Metazoa</taxon>
        <taxon>Ecdysozoa</taxon>
        <taxon>Nematoda</taxon>
        <taxon>Chromadorea</taxon>
        <taxon>Rhabditida</taxon>
        <taxon>Tylenchina</taxon>
        <taxon>Tylenchomorpha</taxon>
        <taxon>Sphaerularioidea</taxon>
        <taxon>Anguinidae</taxon>
        <taxon>Anguininae</taxon>
        <taxon>Ditylenchus</taxon>
    </lineage>
</organism>
<dbReference type="Pfam" id="PF05907">
    <property type="entry name" value="CXXC_Zn-b_euk"/>
    <property type="match status" value="1"/>
</dbReference>
<name>A0A915EB14_9BILA</name>